<dbReference type="Proteomes" id="UP000242814">
    <property type="component" value="Unassembled WGS sequence"/>
</dbReference>
<accession>A0A1D2J2Q7</accession>
<proteinExistence type="predicted"/>
<name>A0A1D2J2Q7_PARBR</name>
<dbReference type="AlphaFoldDB" id="A0A1D2J2Q7"/>
<protein>
    <submittedName>
        <fullName evidence="1">Uncharacterized protein</fullName>
    </submittedName>
</protein>
<sequence length="72" mass="8062">MAIHEAAAIFTKENEELRAAVARQTRKRDQGCERYKKVFLTGGKGLARVQAAQHGVEEPEGRMNRQPEANVI</sequence>
<reference evidence="1 2" key="1">
    <citation type="submission" date="2016-06" db="EMBL/GenBank/DDBJ databases">
        <authorList>
            <person name="Kjaerup R.B."/>
            <person name="Dalgaard T.S."/>
            <person name="Juul-Madsen H.R."/>
        </authorList>
    </citation>
    <scope>NUCLEOTIDE SEQUENCE [LARGE SCALE GENOMIC DNA]</scope>
    <source>
        <strain evidence="1 2">Pb300</strain>
    </source>
</reference>
<comment type="caution">
    <text evidence="1">The sequence shown here is derived from an EMBL/GenBank/DDBJ whole genome shotgun (WGS) entry which is preliminary data.</text>
</comment>
<evidence type="ECO:0000313" key="1">
    <source>
        <dbReference type="EMBL" id="ODH12582.1"/>
    </source>
</evidence>
<gene>
    <name evidence="1" type="ORF">ACO22_08122</name>
</gene>
<dbReference type="EMBL" id="LZYO01000986">
    <property type="protein sequence ID" value="ODH12582.1"/>
    <property type="molecule type" value="Genomic_DNA"/>
</dbReference>
<dbReference type="OrthoDB" id="10461299at2759"/>
<dbReference type="VEuPathDB" id="FungiDB:PADG_08301"/>
<organism evidence="1 2">
    <name type="scientific">Paracoccidioides brasiliensis</name>
    <dbReference type="NCBI Taxonomy" id="121759"/>
    <lineage>
        <taxon>Eukaryota</taxon>
        <taxon>Fungi</taxon>
        <taxon>Dikarya</taxon>
        <taxon>Ascomycota</taxon>
        <taxon>Pezizomycotina</taxon>
        <taxon>Eurotiomycetes</taxon>
        <taxon>Eurotiomycetidae</taxon>
        <taxon>Onygenales</taxon>
        <taxon>Ajellomycetaceae</taxon>
        <taxon>Paracoccidioides</taxon>
    </lineage>
</organism>
<evidence type="ECO:0000313" key="2">
    <source>
        <dbReference type="Proteomes" id="UP000242814"/>
    </source>
</evidence>